<gene>
    <name evidence="2" type="ORF">SAMN05443572_1011015</name>
</gene>
<reference evidence="2 3" key="1">
    <citation type="submission" date="2016-10" db="EMBL/GenBank/DDBJ databases">
        <authorList>
            <person name="Varghese N."/>
            <person name="Submissions S."/>
        </authorList>
    </citation>
    <scope>NUCLEOTIDE SEQUENCE [LARGE SCALE GENOMIC DNA]</scope>
    <source>
        <strain evidence="2 3">DSM 16525</strain>
    </source>
</reference>
<dbReference type="Proteomes" id="UP000183760">
    <property type="component" value="Unassembled WGS sequence"/>
</dbReference>
<proteinExistence type="predicted"/>
<organism evidence="2 3">
    <name type="scientific">Myxococcus fulvus</name>
    <dbReference type="NCBI Taxonomy" id="33"/>
    <lineage>
        <taxon>Bacteria</taxon>
        <taxon>Pseudomonadati</taxon>
        <taxon>Myxococcota</taxon>
        <taxon>Myxococcia</taxon>
        <taxon>Myxococcales</taxon>
        <taxon>Cystobacterineae</taxon>
        <taxon>Myxococcaceae</taxon>
        <taxon>Myxococcus</taxon>
    </lineage>
</organism>
<evidence type="ECO:0000256" key="1">
    <source>
        <dbReference type="SAM" id="Phobius"/>
    </source>
</evidence>
<sequence length="171" mass="18739">MKPLRHPRRGATLLEAMATMVVVVFGILGIALAVLASAKQNRRNLIQAQAGLIAEQEMERITAMRCATPAPGRPCENIEALDRDRHEVWWSANGTPRYLAPVAGEPVRMKYDVAVDVDPPMEGEEAGTPSLARDVLPGLRLANVVNVRVTVSWQDPDKVLRAVALQTRMTP</sequence>
<keyword evidence="1" id="KW-0812">Transmembrane</keyword>
<evidence type="ECO:0008006" key="4">
    <source>
        <dbReference type="Google" id="ProtNLM"/>
    </source>
</evidence>
<name>A0ABY1BXW8_MYXFU</name>
<dbReference type="EMBL" id="FOIB01000001">
    <property type="protein sequence ID" value="SET07049.1"/>
    <property type="molecule type" value="Genomic_DNA"/>
</dbReference>
<keyword evidence="3" id="KW-1185">Reference proteome</keyword>
<evidence type="ECO:0000313" key="3">
    <source>
        <dbReference type="Proteomes" id="UP000183760"/>
    </source>
</evidence>
<comment type="caution">
    <text evidence="2">The sequence shown here is derived from an EMBL/GenBank/DDBJ whole genome shotgun (WGS) entry which is preliminary data.</text>
</comment>
<accession>A0ABY1BXW8</accession>
<keyword evidence="1" id="KW-0472">Membrane</keyword>
<feature type="transmembrane region" description="Helical" evidence="1">
    <location>
        <begin position="12"/>
        <end position="36"/>
    </location>
</feature>
<dbReference type="RefSeq" id="WP_245772126.1">
    <property type="nucleotide sequence ID" value="NZ_BJXR01000006.1"/>
</dbReference>
<keyword evidence="1" id="KW-1133">Transmembrane helix</keyword>
<evidence type="ECO:0000313" key="2">
    <source>
        <dbReference type="EMBL" id="SET07049.1"/>
    </source>
</evidence>
<protein>
    <recommendedName>
        <fullName evidence="4">Type II secretion system protein</fullName>
    </recommendedName>
</protein>